<dbReference type="Proteomes" id="UP000054721">
    <property type="component" value="Unassembled WGS sequence"/>
</dbReference>
<protein>
    <submittedName>
        <fullName evidence="1">Uncharacterized protein</fullName>
    </submittedName>
</protein>
<accession>A0A0V1LL68</accession>
<sequence>MFRNGLTARGISQVVERGDMARACGAELNTHCEIIRPALQLASTAIIDVPEWVDRPRYYPSRRTCRHGSSMWSCTEHSQYHADAEVRGVMKAMQIQDTDNYDSLKSALFKAFRVHTVQLPKNFSGVLLILLMADISELQIVPNRGDTRINAQSAWETNKRLRYEGPIRWRVRRPVRNGGDQPQVDHPE</sequence>
<reference evidence="1 2" key="1">
    <citation type="submission" date="2015-05" db="EMBL/GenBank/DDBJ databases">
        <title>Evolution of Trichinella species and genotypes.</title>
        <authorList>
            <person name="Korhonen P.K."/>
            <person name="Edoardo P."/>
            <person name="Giuseppe L.R."/>
            <person name="Gasser R.B."/>
        </authorList>
    </citation>
    <scope>NUCLEOTIDE SEQUENCE [LARGE SCALE GENOMIC DNA]</scope>
    <source>
        <strain evidence="1">ISS10</strain>
    </source>
</reference>
<dbReference type="EMBL" id="JYDW01000031">
    <property type="protein sequence ID" value="KRZ60257.1"/>
    <property type="molecule type" value="Genomic_DNA"/>
</dbReference>
<organism evidence="1 2">
    <name type="scientific">Trichinella nativa</name>
    <dbReference type="NCBI Taxonomy" id="6335"/>
    <lineage>
        <taxon>Eukaryota</taxon>
        <taxon>Metazoa</taxon>
        <taxon>Ecdysozoa</taxon>
        <taxon>Nematoda</taxon>
        <taxon>Enoplea</taxon>
        <taxon>Dorylaimia</taxon>
        <taxon>Trichinellida</taxon>
        <taxon>Trichinellidae</taxon>
        <taxon>Trichinella</taxon>
    </lineage>
</organism>
<name>A0A0V1LL68_9BILA</name>
<evidence type="ECO:0000313" key="2">
    <source>
        <dbReference type="Proteomes" id="UP000054721"/>
    </source>
</evidence>
<proteinExistence type="predicted"/>
<keyword evidence="2" id="KW-1185">Reference proteome</keyword>
<dbReference type="STRING" id="6335.A0A0V1LL68"/>
<comment type="caution">
    <text evidence="1">The sequence shown here is derived from an EMBL/GenBank/DDBJ whole genome shotgun (WGS) entry which is preliminary data.</text>
</comment>
<gene>
    <name evidence="1" type="ORF">T02_864</name>
</gene>
<dbReference type="AlphaFoldDB" id="A0A0V1LL68"/>
<evidence type="ECO:0000313" key="1">
    <source>
        <dbReference type="EMBL" id="KRZ60257.1"/>
    </source>
</evidence>